<feature type="compositionally biased region" description="Gly residues" evidence="1">
    <location>
        <begin position="128"/>
        <end position="137"/>
    </location>
</feature>
<dbReference type="PANTHER" id="PTHR13621">
    <property type="entry name" value="PROLINE-RICH PROTEIN PRCC"/>
    <property type="match status" value="1"/>
</dbReference>
<dbReference type="STRING" id="930990.A0A067N2V8"/>
<sequence length="378" mass="39654">MLGIVDYGSDGGSDSESEVASVPKPPPQPLSTAASDAPTKPKSTLGLSLPPPKTTKRRNGPVKIMVELPKPASNEGEDEETEGRQVKKPRVEGSNGAPKKPAGSSSLVAMLPAPTKKVASAPRPPRVLGGGAAGDGSAGVSLERLPISVNYGDSTEEPSAGPQASSTAFLPPSMAKGKGKAVSEEKKPSSTPPVDFFSLGTASTRTSTPTTTGSTTSSIPTLSSAPVVEDYKPPPPTPLDPYPGYYQLPSGQWAAYDPAYYKSHWESWQPKASAESQMGKGWEGADAEGLQSVDAMEELKKGQLAEREARKNITAASTSNHPAAPNMNMKGSKVGNRARSRHQLSTLLNEAYENRAALEEKIAQGKRNKKEGGMKYGF</sequence>
<evidence type="ECO:0008006" key="4">
    <source>
        <dbReference type="Google" id="ProtNLM"/>
    </source>
</evidence>
<feature type="region of interest" description="Disordered" evidence="1">
    <location>
        <begin position="271"/>
        <end position="346"/>
    </location>
</feature>
<dbReference type="OrthoDB" id="2555634at2759"/>
<feature type="region of interest" description="Disordered" evidence="1">
    <location>
        <begin position="1"/>
        <end position="243"/>
    </location>
</feature>
<dbReference type="Proteomes" id="UP000027195">
    <property type="component" value="Unassembled WGS sequence"/>
</dbReference>
<feature type="compositionally biased region" description="Basic and acidic residues" evidence="1">
    <location>
        <begin position="82"/>
        <end position="91"/>
    </location>
</feature>
<evidence type="ECO:0000313" key="2">
    <source>
        <dbReference type="EMBL" id="KDQ18472.1"/>
    </source>
</evidence>
<dbReference type="Pfam" id="PF10253">
    <property type="entry name" value="PRCC"/>
    <property type="match status" value="1"/>
</dbReference>
<gene>
    <name evidence="2" type="ORF">BOTBODRAFT_52477</name>
</gene>
<feature type="compositionally biased region" description="Low complexity" evidence="1">
    <location>
        <begin position="199"/>
        <end position="225"/>
    </location>
</feature>
<dbReference type="PANTHER" id="PTHR13621:SF2">
    <property type="entry name" value="PROLINE-RICH PROTEIN PRCC"/>
    <property type="match status" value="1"/>
</dbReference>
<dbReference type="EMBL" id="KL198021">
    <property type="protein sequence ID" value="KDQ18472.1"/>
    <property type="molecule type" value="Genomic_DNA"/>
</dbReference>
<feature type="compositionally biased region" description="Low complexity" evidence="1">
    <location>
        <begin position="1"/>
        <end position="22"/>
    </location>
</feature>
<name>A0A067N2V8_BOTB1</name>
<dbReference type="HOGENOM" id="CLU_044111_0_0_1"/>
<accession>A0A067N2V8</accession>
<protein>
    <recommendedName>
        <fullName evidence="4">Mitotic checkpoint regulator, MAD2B-interacting-domain-containing protein</fullName>
    </recommendedName>
</protein>
<organism evidence="2 3">
    <name type="scientific">Botryobasidium botryosum (strain FD-172 SS1)</name>
    <dbReference type="NCBI Taxonomy" id="930990"/>
    <lineage>
        <taxon>Eukaryota</taxon>
        <taxon>Fungi</taxon>
        <taxon>Dikarya</taxon>
        <taxon>Basidiomycota</taxon>
        <taxon>Agaricomycotina</taxon>
        <taxon>Agaricomycetes</taxon>
        <taxon>Cantharellales</taxon>
        <taxon>Botryobasidiaceae</taxon>
        <taxon>Botryobasidium</taxon>
    </lineage>
</organism>
<proteinExistence type="predicted"/>
<dbReference type="InterPro" id="IPR018800">
    <property type="entry name" value="PRCC"/>
</dbReference>
<evidence type="ECO:0000313" key="3">
    <source>
        <dbReference type="Proteomes" id="UP000027195"/>
    </source>
</evidence>
<dbReference type="GO" id="GO:0005634">
    <property type="term" value="C:nucleus"/>
    <property type="evidence" value="ECO:0007669"/>
    <property type="project" value="TreeGrafter"/>
</dbReference>
<dbReference type="InParanoid" id="A0A067N2V8"/>
<dbReference type="AlphaFoldDB" id="A0A067N2V8"/>
<keyword evidence="3" id="KW-1185">Reference proteome</keyword>
<evidence type="ECO:0000256" key="1">
    <source>
        <dbReference type="SAM" id="MobiDB-lite"/>
    </source>
</evidence>
<feature type="compositionally biased region" description="Basic and acidic residues" evidence="1">
    <location>
        <begin position="297"/>
        <end position="311"/>
    </location>
</feature>
<reference evidence="3" key="1">
    <citation type="journal article" date="2014" name="Proc. Natl. Acad. Sci. U.S.A.">
        <title>Extensive sampling of basidiomycete genomes demonstrates inadequacy of the white-rot/brown-rot paradigm for wood decay fungi.</title>
        <authorList>
            <person name="Riley R."/>
            <person name="Salamov A.A."/>
            <person name="Brown D.W."/>
            <person name="Nagy L.G."/>
            <person name="Floudas D."/>
            <person name="Held B.W."/>
            <person name="Levasseur A."/>
            <person name="Lombard V."/>
            <person name="Morin E."/>
            <person name="Otillar R."/>
            <person name="Lindquist E.A."/>
            <person name="Sun H."/>
            <person name="LaButti K.M."/>
            <person name="Schmutz J."/>
            <person name="Jabbour D."/>
            <person name="Luo H."/>
            <person name="Baker S.E."/>
            <person name="Pisabarro A.G."/>
            <person name="Walton J.D."/>
            <person name="Blanchette R.A."/>
            <person name="Henrissat B."/>
            <person name="Martin F."/>
            <person name="Cullen D."/>
            <person name="Hibbett D.S."/>
            <person name="Grigoriev I.V."/>
        </authorList>
    </citation>
    <scope>NUCLEOTIDE SEQUENCE [LARGE SCALE GENOMIC DNA]</scope>
    <source>
        <strain evidence="3">FD-172 SS1</strain>
    </source>
</reference>